<name>A0ABS4HW86_9BACL</name>
<protein>
    <submittedName>
        <fullName evidence="1">Uncharacterized protein</fullName>
    </submittedName>
</protein>
<evidence type="ECO:0000313" key="2">
    <source>
        <dbReference type="Proteomes" id="UP001519344"/>
    </source>
</evidence>
<gene>
    <name evidence="1" type="ORF">J2Z65_002125</name>
</gene>
<comment type="caution">
    <text evidence="1">The sequence shown here is derived from an EMBL/GenBank/DDBJ whole genome shotgun (WGS) entry which is preliminary data.</text>
</comment>
<proteinExistence type="predicted"/>
<organism evidence="1 2">
    <name type="scientific">Paenibacillus aceris</name>
    <dbReference type="NCBI Taxonomy" id="869555"/>
    <lineage>
        <taxon>Bacteria</taxon>
        <taxon>Bacillati</taxon>
        <taxon>Bacillota</taxon>
        <taxon>Bacilli</taxon>
        <taxon>Bacillales</taxon>
        <taxon>Paenibacillaceae</taxon>
        <taxon>Paenibacillus</taxon>
    </lineage>
</organism>
<accession>A0ABS4HW86</accession>
<reference evidence="1 2" key="1">
    <citation type="submission" date="2021-03" db="EMBL/GenBank/DDBJ databases">
        <title>Genomic Encyclopedia of Type Strains, Phase IV (KMG-IV): sequencing the most valuable type-strain genomes for metagenomic binning, comparative biology and taxonomic classification.</title>
        <authorList>
            <person name="Goeker M."/>
        </authorList>
    </citation>
    <scope>NUCLEOTIDE SEQUENCE [LARGE SCALE GENOMIC DNA]</scope>
    <source>
        <strain evidence="1 2">DSM 24950</strain>
    </source>
</reference>
<dbReference type="Proteomes" id="UP001519344">
    <property type="component" value="Unassembled WGS sequence"/>
</dbReference>
<dbReference type="EMBL" id="JAGGKV010000004">
    <property type="protein sequence ID" value="MBP1962909.1"/>
    <property type="molecule type" value="Genomic_DNA"/>
</dbReference>
<keyword evidence="2" id="KW-1185">Reference proteome</keyword>
<evidence type="ECO:0000313" key="1">
    <source>
        <dbReference type="EMBL" id="MBP1962909.1"/>
    </source>
</evidence>
<sequence>MIVARMFDKIELEEENKWIVENNYATPDKE</sequence>